<keyword evidence="5" id="KW-1185">Reference proteome</keyword>
<dbReference type="SMART" id="SM00315">
    <property type="entry name" value="RGS"/>
    <property type="match status" value="1"/>
</dbReference>
<feature type="region of interest" description="Disordered" evidence="1">
    <location>
        <begin position="571"/>
        <end position="591"/>
    </location>
</feature>
<dbReference type="InterPro" id="IPR016137">
    <property type="entry name" value="RGS"/>
</dbReference>
<dbReference type="InterPro" id="IPR036305">
    <property type="entry name" value="RGS_sf"/>
</dbReference>
<feature type="compositionally biased region" description="Low complexity" evidence="1">
    <location>
        <begin position="205"/>
        <end position="226"/>
    </location>
</feature>
<organism evidence="4 5">
    <name type="scientific">Thamnocephalis sphaerospora</name>
    <dbReference type="NCBI Taxonomy" id="78915"/>
    <lineage>
        <taxon>Eukaryota</taxon>
        <taxon>Fungi</taxon>
        <taxon>Fungi incertae sedis</taxon>
        <taxon>Zoopagomycota</taxon>
        <taxon>Zoopagomycotina</taxon>
        <taxon>Zoopagomycetes</taxon>
        <taxon>Zoopagales</taxon>
        <taxon>Sigmoideomycetaceae</taxon>
        <taxon>Thamnocephalis</taxon>
    </lineage>
</organism>
<dbReference type="OrthoDB" id="196547at2759"/>
<sequence length="756" mass="84368">MIVNADGTPTPGWPVFIVTDVLLALFIFMPTYFAARHRRLPGLRHRGPGLTTLGAALLFIISTNALFRLTVNLHVPCTVDLWISSMCGPMFITIVAAKGFRIVLLYRVSEARYRMACDTTERSSDTLGDELEHDPEQIVIRTSRQEQADALLLQTHASSGIHRKDDFPSYHTHADSPLKRIQKSRRKQEARLSTFYYKTTGSRRPFPAGSRSAGAARSHRSASAPGTIHAVGRCQQKAGRSARNSLRETVGSILPKGCALRRSTDTDNISLIMLGDKAATELALPIAIRRQLSSATYPGHRRDDQAASSERVIRKAKTTETVEIPEAIQSSSSPLSPQERVALMHTTVQSPLGVKFSLDVASKDWFYRHRHWTQCRYVFYALLCTALFQCIPLLAVQLMTSEHQWVTPTTYVQCFTSHYYWIVYIFSCVPLLAMLPALTYQMRSVRDAFYIRIEMMASMIASSAFLLIAALLAWLTNNSTDATEIQSYAASGAVLGCCLLLVVIGIIFPLIEALRLDRRSVLAMNFSDTMSDPVTFEKFKIFAIIDFSVENVLFYERVRRVRLLARSTPAAPVSHSRAPPANTDVTNVRLPSQPSFTESLLSPRVEKELRSIFETFIRPGAEYEVNLDHVTRQAILTRVASNCINARMYDAAFRETTDLMLYNTFPRFLRWTAGHDDLTPNDSGNENDDSGGSRSQRDVRSHQSGEESLVGSSNDEDDDNDDGINQADHSIMQASSLSADALVSSNSVTRSTRSFH</sequence>
<keyword evidence="2" id="KW-0472">Membrane</keyword>
<feature type="transmembrane region" description="Helical" evidence="2">
    <location>
        <begin position="81"/>
        <end position="106"/>
    </location>
</feature>
<feature type="domain" description="RGS" evidence="3">
    <location>
        <begin position="525"/>
        <end position="670"/>
    </location>
</feature>
<feature type="region of interest" description="Disordered" evidence="1">
    <location>
        <begin position="162"/>
        <end position="187"/>
    </location>
</feature>
<dbReference type="Pfam" id="PF00615">
    <property type="entry name" value="RGS"/>
    <property type="match status" value="1"/>
</dbReference>
<evidence type="ECO:0000313" key="5">
    <source>
        <dbReference type="Proteomes" id="UP000271241"/>
    </source>
</evidence>
<feature type="transmembrane region" description="Helical" evidence="2">
    <location>
        <begin position="377"/>
        <end position="399"/>
    </location>
</feature>
<evidence type="ECO:0000259" key="3">
    <source>
        <dbReference type="PROSITE" id="PS50132"/>
    </source>
</evidence>
<dbReference type="Proteomes" id="UP000271241">
    <property type="component" value="Unassembled WGS sequence"/>
</dbReference>
<evidence type="ECO:0000313" key="4">
    <source>
        <dbReference type="EMBL" id="RKP10426.1"/>
    </source>
</evidence>
<dbReference type="STRING" id="78915.A0A4P9XVV6"/>
<feature type="transmembrane region" description="Helical" evidence="2">
    <location>
        <begin position="12"/>
        <end position="35"/>
    </location>
</feature>
<dbReference type="EMBL" id="KZ992453">
    <property type="protein sequence ID" value="RKP10426.1"/>
    <property type="molecule type" value="Genomic_DNA"/>
</dbReference>
<feature type="compositionally biased region" description="Basic and acidic residues" evidence="1">
    <location>
        <begin position="695"/>
        <end position="705"/>
    </location>
</feature>
<feature type="region of interest" description="Disordered" evidence="1">
    <location>
        <begin position="200"/>
        <end position="227"/>
    </location>
</feature>
<feature type="transmembrane region" description="Helical" evidence="2">
    <location>
        <begin position="459"/>
        <end position="476"/>
    </location>
</feature>
<feature type="compositionally biased region" description="Low complexity" evidence="1">
    <location>
        <begin position="734"/>
        <end position="756"/>
    </location>
</feature>
<accession>A0A4P9XVV6</accession>
<keyword evidence="2" id="KW-1133">Transmembrane helix</keyword>
<evidence type="ECO:0000256" key="2">
    <source>
        <dbReference type="SAM" id="Phobius"/>
    </source>
</evidence>
<gene>
    <name evidence="4" type="ORF">THASP1DRAFT_27798</name>
</gene>
<dbReference type="SUPFAM" id="SSF48097">
    <property type="entry name" value="Regulator of G-protein signaling, RGS"/>
    <property type="match status" value="1"/>
</dbReference>
<feature type="transmembrane region" description="Helical" evidence="2">
    <location>
        <begin position="488"/>
        <end position="511"/>
    </location>
</feature>
<feature type="transmembrane region" description="Helical" evidence="2">
    <location>
        <begin position="419"/>
        <end position="438"/>
    </location>
</feature>
<dbReference type="Gene3D" id="1.10.167.10">
    <property type="entry name" value="Regulator of G-protein Signalling 4, domain 2"/>
    <property type="match status" value="1"/>
</dbReference>
<dbReference type="PROSITE" id="PS50132">
    <property type="entry name" value="RGS"/>
    <property type="match status" value="1"/>
</dbReference>
<dbReference type="PANTHER" id="PTHR10845">
    <property type="entry name" value="REGULATOR OF G PROTEIN SIGNALING"/>
    <property type="match status" value="1"/>
</dbReference>
<dbReference type="PANTHER" id="PTHR10845:SF192">
    <property type="entry name" value="DOUBLE HIT, ISOFORM B"/>
    <property type="match status" value="1"/>
</dbReference>
<protein>
    <recommendedName>
        <fullName evidence="3">RGS domain-containing protein</fullName>
    </recommendedName>
</protein>
<reference evidence="5" key="1">
    <citation type="journal article" date="2018" name="Nat. Microbiol.">
        <title>Leveraging single-cell genomics to expand the fungal tree of life.</title>
        <authorList>
            <person name="Ahrendt S.R."/>
            <person name="Quandt C.A."/>
            <person name="Ciobanu D."/>
            <person name="Clum A."/>
            <person name="Salamov A."/>
            <person name="Andreopoulos B."/>
            <person name="Cheng J.F."/>
            <person name="Woyke T."/>
            <person name="Pelin A."/>
            <person name="Henrissat B."/>
            <person name="Reynolds N.K."/>
            <person name="Benny G.L."/>
            <person name="Smith M.E."/>
            <person name="James T.Y."/>
            <person name="Grigoriev I.V."/>
        </authorList>
    </citation>
    <scope>NUCLEOTIDE SEQUENCE [LARGE SCALE GENOMIC DNA]</scope>
    <source>
        <strain evidence="5">RSA 1356</strain>
    </source>
</reference>
<dbReference type="AlphaFoldDB" id="A0A4P9XVV6"/>
<feature type="transmembrane region" description="Helical" evidence="2">
    <location>
        <begin position="47"/>
        <end position="69"/>
    </location>
</feature>
<evidence type="ECO:0000256" key="1">
    <source>
        <dbReference type="SAM" id="MobiDB-lite"/>
    </source>
</evidence>
<proteinExistence type="predicted"/>
<dbReference type="InterPro" id="IPR044926">
    <property type="entry name" value="RGS_subdomain_2"/>
</dbReference>
<feature type="compositionally biased region" description="Basic and acidic residues" evidence="1">
    <location>
        <begin position="162"/>
        <end position="178"/>
    </location>
</feature>
<feature type="compositionally biased region" description="Polar residues" evidence="1">
    <location>
        <begin position="680"/>
        <end position="694"/>
    </location>
</feature>
<feature type="region of interest" description="Disordered" evidence="1">
    <location>
        <begin position="674"/>
        <end position="756"/>
    </location>
</feature>
<keyword evidence="2" id="KW-0812">Transmembrane</keyword>
<name>A0A4P9XVV6_9FUNG</name>